<evidence type="ECO:0000313" key="8">
    <source>
        <dbReference type="Proteomes" id="UP000290637"/>
    </source>
</evidence>
<gene>
    <name evidence="7" type="ORF">EWM63_05625</name>
</gene>
<evidence type="ECO:0000259" key="6">
    <source>
        <dbReference type="Pfam" id="PF16889"/>
    </source>
</evidence>
<reference evidence="7 8" key="1">
    <citation type="submission" date="2019-02" db="EMBL/GenBank/DDBJ databases">
        <title>Draft Genome Sequences of Six Type Strains of the Genus Massilia.</title>
        <authorList>
            <person name="Miess H."/>
            <person name="Frediansyhah A."/>
            <person name="Gross H."/>
        </authorList>
    </citation>
    <scope>NUCLEOTIDE SEQUENCE [LARGE SCALE GENOMIC DNA]</scope>
    <source>
        <strain evidence="7 8">DSM 17473</strain>
    </source>
</reference>
<dbReference type="InterPro" id="IPR012480">
    <property type="entry name" value="Hepar_II_III_C"/>
</dbReference>
<evidence type="ECO:0000256" key="1">
    <source>
        <dbReference type="ARBA" id="ARBA00004418"/>
    </source>
</evidence>
<dbReference type="RefSeq" id="WP_130185650.1">
    <property type="nucleotide sequence ID" value="NZ_CP035913.1"/>
</dbReference>
<dbReference type="Pfam" id="PF07940">
    <property type="entry name" value="Hepar_II_III_C"/>
    <property type="match status" value="1"/>
</dbReference>
<organism evidence="7 8">
    <name type="scientific">Pseudoduganella lutea</name>
    <dbReference type="NCBI Taxonomy" id="321985"/>
    <lineage>
        <taxon>Bacteria</taxon>
        <taxon>Pseudomonadati</taxon>
        <taxon>Pseudomonadota</taxon>
        <taxon>Betaproteobacteria</taxon>
        <taxon>Burkholderiales</taxon>
        <taxon>Oxalobacteraceae</taxon>
        <taxon>Telluria group</taxon>
        <taxon>Pseudoduganella</taxon>
    </lineage>
</organism>
<keyword evidence="4 7" id="KW-0456">Lyase</keyword>
<dbReference type="GO" id="GO:0016829">
    <property type="term" value="F:lyase activity"/>
    <property type="evidence" value="ECO:0007669"/>
    <property type="project" value="UniProtKB-KW"/>
</dbReference>
<dbReference type="SUPFAM" id="SSF48230">
    <property type="entry name" value="Chondroitin AC/alginate lyase"/>
    <property type="match status" value="1"/>
</dbReference>
<dbReference type="GO" id="GO:0042597">
    <property type="term" value="C:periplasmic space"/>
    <property type="evidence" value="ECO:0007669"/>
    <property type="project" value="UniProtKB-SubCell"/>
</dbReference>
<dbReference type="EMBL" id="CP035913">
    <property type="protein sequence ID" value="QBE62515.1"/>
    <property type="molecule type" value="Genomic_DNA"/>
</dbReference>
<evidence type="ECO:0000313" key="7">
    <source>
        <dbReference type="EMBL" id="QBE62515.1"/>
    </source>
</evidence>
<dbReference type="PANTHER" id="PTHR39210:SF1">
    <property type="entry name" value="HEPARIN-SULFATE LYASE"/>
    <property type="match status" value="1"/>
</dbReference>
<sequence length="674" mass="75038">MSTLAWKFNRLKLMGPAEILWRVRQMAQKKASKIGVGLVASPAAPSLARFGAPFLPRSAAPEGLNVPALRSAADAVLAGRWNVFAMRGLNLGFPPQWNRDPKTGTVAPMKLGKAIDYRRESVVGDIKYLWEPSRHLELVTLALAWRATGEQRYAAGARLLLESWFDQCPYPTGVHWTSSLELAVRLLNWSFAWQLLGGAESALFTGEEGMRFQRRWLDNIYQHCHFIRGYFSRHSSANNHLFGEYMGLFVASLQWPCWPESAGWEALARKGLETEALKQNTADGVNKEQAIYYQHEVMDMMLLCHRIGVANGKGFSDAYLERIERLAEFVSALMDVGGNVPMTGDADDAQMVRLSYEADWSPYRSLLASCALLFKRGDFKRKAGVLDDRNRWLFGAAGIEQWNELAEAPEQPVLAFHEGGYYLLGKNFGAVDEVRIVIDCAPLGYLSIAAHGHADALSFTLSAGGEELLIDPGTYAYHTQKAWRDYFRSTAAHNTVQVDGLDQSEIGGNFMWLAKANAKLLVHDAVSNLQQFSGEHDGYCRLTDPVLHRRTVHFDANCNALVVKDILECRGDHDIALHWHFAENCRVEVDGKDLVAAGQRSGLRMSCTLNDGREGPELLRCSETPIGGWVSRRFDEKSAITTAVWRGRIQGTTSMETRITLEVAGVIASGKLNI</sequence>
<feature type="domain" description="Heparin-sulfate lyase N-terminal" evidence="6">
    <location>
        <begin position="108"/>
        <end position="351"/>
    </location>
</feature>
<keyword evidence="2" id="KW-0732">Signal</keyword>
<evidence type="ECO:0000259" key="5">
    <source>
        <dbReference type="Pfam" id="PF07940"/>
    </source>
</evidence>
<proteinExistence type="predicted"/>
<dbReference type="InterPro" id="IPR031680">
    <property type="entry name" value="Hepar_II_III_N"/>
</dbReference>
<dbReference type="PANTHER" id="PTHR39210">
    <property type="entry name" value="HEPARIN-SULFATE LYASE"/>
    <property type="match status" value="1"/>
</dbReference>
<protein>
    <submittedName>
        <fullName evidence="7">Alginate lyase family protein</fullName>
    </submittedName>
</protein>
<dbReference type="AlphaFoldDB" id="A0A4P6KV26"/>
<evidence type="ECO:0000256" key="4">
    <source>
        <dbReference type="ARBA" id="ARBA00023239"/>
    </source>
</evidence>
<keyword evidence="3" id="KW-0574">Periplasm</keyword>
<feature type="domain" description="Heparinase II/III-like C-terminal" evidence="5">
    <location>
        <begin position="411"/>
        <end position="648"/>
    </location>
</feature>
<name>A0A4P6KV26_9BURK</name>
<evidence type="ECO:0000256" key="3">
    <source>
        <dbReference type="ARBA" id="ARBA00022764"/>
    </source>
</evidence>
<dbReference type="Gene3D" id="1.50.10.100">
    <property type="entry name" value="Chondroitin AC/alginate lyase"/>
    <property type="match status" value="1"/>
</dbReference>
<dbReference type="OrthoDB" id="9763014at2"/>
<dbReference type="KEGG" id="plue:EWM63_05625"/>
<dbReference type="Pfam" id="PF16889">
    <property type="entry name" value="Hepar_II_III_N"/>
    <property type="match status" value="1"/>
</dbReference>
<evidence type="ECO:0000256" key="2">
    <source>
        <dbReference type="ARBA" id="ARBA00022729"/>
    </source>
</evidence>
<comment type="subcellular location">
    <subcellularLocation>
        <location evidence="1">Periplasm</location>
    </subcellularLocation>
</comment>
<keyword evidence="8" id="KW-1185">Reference proteome</keyword>
<dbReference type="InterPro" id="IPR008929">
    <property type="entry name" value="Chondroitin_lyas"/>
</dbReference>
<dbReference type="Proteomes" id="UP000290637">
    <property type="component" value="Chromosome"/>
</dbReference>
<dbReference type="Gene3D" id="2.70.98.70">
    <property type="match status" value="1"/>
</dbReference>
<accession>A0A4P6KV26</accession>